<reference evidence="1" key="1">
    <citation type="journal article" date="2022" name="bioRxiv">
        <title>Population genetic analysis of Ophidiomyces ophidiicola, the causative agent of snake fungal disease, indicates recent introductions to the USA.</title>
        <authorList>
            <person name="Ladner J.T."/>
            <person name="Palmer J.M."/>
            <person name="Ettinger C.L."/>
            <person name="Stajich J.E."/>
            <person name="Farrell T.M."/>
            <person name="Glorioso B.M."/>
            <person name="Lawson B."/>
            <person name="Price S.J."/>
            <person name="Stengle A.G."/>
            <person name="Grear D.A."/>
            <person name="Lorch J.M."/>
        </authorList>
    </citation>
    <scope>NUCLEOTIDE SEQUENCE</scope>
    <source>
        <strain evidence="1">NWHC 24266-5</strain>
    </source>
</reference>
<organism evidence="1">
    <name type="scientific">Ophidiomyces ophidiicola</name>
    <dbReference type="NCBI Taxonomy" id="1387563"/>
    <lineage>
        <taxon>Eukaryota</taxon>
        <taxon>Fungi</taxon>
        <taxon>Dikarya</taxon>
        <taxon>Ascomycota</taxon>
        <taxon>Pezizomycotina</taxon>
        <taxon>Eurotiomycetes</taxon>
        <taxon>Eurotiomycetidae</taxon>
        <taxon>Onygenales</taxon>
        <taxon>Onygenaceae</taxon>
        <taxon>Ophidiomyces</taxon>
    </lineage>
</organism>
<protein>
    <submittedName>
        <fullName evidence="1">Uncharacterized protein</fullName>
    </submittedName>
</protein>
<accession>A0ACB8V1T9</accession>
<gene>
    <name evidence="1" type="ORF">LOY88_002173</name>
</gene>
<sequence length="396" mass="44394">MFSRKRKQLKSPPSVRSQTSKKNPNAPVGAVPEARSSTNGRPAPSTPKSGIKKGLKLDAEKKKKKKRQADKNDKKACINTAKEDVAQSTNEAKELAEHPSGSQSRKTSKKRSYDEAAATPQPSTMKKQKRDGAGAPPRPVRTPLYAPRPYCDPRPIPSRAKYSCLESKTAHIPEAFQSEYTNGKYLIMRTPKALNLTMRLVTNALRRHRVNGAIIAETYGDECWAIGFDTEQSAARNSGKKLVFELEKEKGVTETLEVTLRPYLLECPRLFITDHVGRCPDQVLSEAVSKSCPGIKFYLAAQVCQGMRGSKRLLAFRTDPGIKFLKLKVTPDKGVPTMPAMKIKFRVVDPRSQCRTCDSPNKHEARHCDDWKHIQGRGIENQLTQRPRNMQFDNWP</sequence>
<name>A0ACB8V1T9_9EURO</name>
<proteinExistence type="predicted"/>
<dbReference type="EMBL" id="JALBCA010000025">
    <property type="protein sequence ID" value="KAI2389207.1"/>
    <property type="molecule type" value="Genomic_DNA"/>
</dbReference>
<comment type="caution">
    <text evidence="1">The sequence shown here is derived from an EMBL/GenBank/DDBJ whole genome shotgun (WGS) entry which is preliminary data.</text>
</comment>
<evidence type="ECO:0000313" key="1">
    <source>
        <dbReference type="EMBL" id="KAI2389207.1"/>
    </source>
</evidence>